<dbReference type="Pfam" id="PF13561">
    <property type="entry name" value="adh_short_C2"/>
    <property type="match status" value="1"/>
</dbReference>
<dbReference type="GO" id="GO:0030497">
    <property type="term" value="P:fatty acid elongation"/>
    <property type="evidence" value="ECO:0007669"/>
    <property type="project" value="TreeGrafter"/>
</dbReference>
<dbReference type="AlphaFoldDB" id="A0A375BUC3"/>
<dbReference type="Gene3D" id="3.40.50.720">
    <property type="entry name" value="NAD(P)-binding Rossmann-like Domain"/>
    <property type="match status" value="1"/>
</dbReference>
<dbReference type="PRINTS" id="PR00081">
    <property type="entry name" value="GDHRDH"/>
</dbReference>
<dbReference type="RefSeq" id="WP_116336005.1">
    <property type="nucleotide sequence ID" value="NZ_LT976856.1"/>
</dbReference>
<dbReference type="Proteomes" id="UP000256297">
    <property type="component" value="Chromosome CBM2589_b"/>
</dbReference>
<dbReference type="PANTHER" id="PTHR42760">
    <property type="entry name" value="SHORT-CHAIN DEHYDROGENASES/REDUCTASES FAMILY MEMBER"/>
    <property type="match status" value="1"/>
</dbReference>
<dbReference type="GO" id="GO:0016616">
    <property type="term" value="F:oxidoreductase activity, acting on the CH-OH group of donors, NAD or NADP as acceptor"/>
    <property type="evidence" value="ECO:0007669"/>
    <property type="project" value="TreeGrafter"/>
</dbReference>
<comment type="caution">
    <text evidence="2">The sequence shown here is derived from an EMBL/GenBank/DDBJ whole genome shotgun (WGS) entry which is preliminary data.</text>
</comment>
<evidence type="ECO:0000313" key="2">
    <source>
        <dbReference type="EMBL" id="SOY53559.1"/>
    </source>
</evidence>
<proteinExistence type="inferred from homology"/>
<dbReference type="InterPro" id="IPR002347">
    <property type="entry name" value="SDR_fam"/>
</dbReference>
<sequence length="252" mass="25720">MSARTKRSLPLAGRTALVTGGNAGIGLSVCNALLARGARVIAAGLAPAQPAHPLLTSVVADLSTADGVSALVAAVAPEPRLDILVNNAGVVRNTALAEVSDAEFDLMMNLHARCAMQLAQACLPRMRAQHFGRIVNVASRAIVGLAGRTAYGASKAALAAMTRTWALELGPFGITVNTVSPGPTVTGMLTSDFPEHGERARALAASLPARRLGLPEDVAHAVLFFADPASSWITGQNLFVCGGGSLAASLAL</sequence>
<comment type="similarity">
    <text evidence="1">Belongs to the short-chain dehydrogenases/reductases (SDR) family.</text>
</comment>
<dbReference type="EMBL" id="OFSP01000023">
    <property type="protein sequence ID" value="SOY53559.1"/>
    <property type="molecule type" value="Genomic_DNA"/>
</dbReference>
<protein>
    <submittedName>
        <fullName evidence="2">Oxidoreductase, SDR family</fullName>
    </submittedName>
</protein>
<dbReference type="SUPFAM" id="SSF51735">
    <property type="entry name" value="NAD(P)-binding Rossmann-fold domains"/>
    <property type="match status" value="1"/>
</dbReference>
<reference evidence="2" key="1">
    <citation type="submission" date="2018-01" db="EMBL/GenBank/DDBJ databases">
        <authorList>
            <person name="Clerissi C."/>
        </authorList>
    </citation>
    <scope>NUCLEOTIDE SEQUENCE</scope>
    <source>
        <strain evidence="2">Cupriavidus taiwanensis STM 3521</strain>
    </source>
</reference>
<organism evidence="2">
    <name type="scientific">Cupriavidus taiwanensis</name>
    <dbReference type="NCBI Taxonomy" id="164546"/>
    <lineage>
        <taxon>Bacteria</taxon>
        <taxon>Pseudomonadati</taxon>
        <taxon>Pseudomonadota</taxon>
        <taxon>Betaproteobacteria</taxon>
        <taxon>Burkholderiales</taxon>
        <taxon>Burkholderiaceae</taxon>
        <taxon>Cupriavidus</taxon>
    </lineage>
</organism>
<gene>
    <name evidence="2" type="ORF">CBM2589_B30032</name>
</gene>
<dbReference type="InterPro" id="IPR036291">
    <property type="entry name" value="NAD(P)-bd_dom_sf"/>
</dbReference>
<dbReference type="PRINTS" id="PR00080">
    <property type="entry name" value="SDRFAMILY"/>
</dbReference>
<dbReference type="FunFam" id="3.40.50.720:FF:000084">
    <property type="entry name" value="Short-chain dehydrogenase reductase"/>
    <property type="match status" value="1"/>
</dbReference>
<dbReference type="CDD" id="cd05233">
    <property type="entry name" value="SDR_c"/>
    <property type="match status" value="1"/>
</dbReference>
<evidence type="ECO:0000256" key="1">
    <source>
        <dbReference type="ARBA" id="ARBA00006484"/>
    </source>
</evidence>
<name>A0A375BUC3_9BURK</name>
<dbReference type="PANTHER" id="PTHR42760:SF129">
    <property type="entry name" value="OXIDOREDUCTASE"/>
    <property type="match status" value="1"/>
</dbReference>
<dbReference type="InterPro" id="IPR020904">
    <property type="entry name" value="Sc_DH/Rdtase_CS"/>
</dbReference>
<accession>A0A375BUC3</accession>
<dbReference type="PROSITE" id="PS00061">
    <property type="entry name" value="ADH_SHORT"/>
    <property type="match status" value="1"/>
</dbReference>